<dbReference type="GO" id="GO:0046047">
    <property type="term" value="P:TTP catabolic process"/>
    <property type="evidence" value="ECO:0007669"/>
    <property type="project" value="TreeGrafter"/>
</dbReference>
<dbReference type="Gene3D" id="1.10.287.1080">
    <property type="entry name" value="MazG-like"/>
    <property type="match status" value="1"/>
</dbReference>
<dbReference type="InterPro" id="IPR004518">
    <property type="entry name" value="MazG-like_dom"/>
</dbReference>
<proteinExistence type="predicted"/>
<dbReference type="GO" id="GO:0046076">
    <property type="term" value="P:dTTP catabolic process"/>
    <property type="evidence" value="ECO:0007669"/>
    <property type="project" value="TreeGrafter"/>
</dbReference>
<protein>
    <submittedName>
        <fullName evidence="2">MazG family protein</fullName>
    </submittedName>
</protein>
<accession>A0A7X1AZJ5</accession>
<dbReference type="Proteomes" id="UP000525652">
    <property type="component" value="Unassembled WGS sequence"/>
</dbReference>
<dbReference type="GO" id="GO:0047429">
    <property type="term" value="F:nucleoside triphosphate diphosphatase activity"/>
    <property type="evidence" value="ECO:0007669"/>
    <property type="project" value="TreeGrafter"/>
</dbReference>
<dbReference type="Pfam" id="PF03819">
    <property type="entry name" value="MazG"/>
    <property type="match status" value="1"/>
</dbReference>
<sequence length="215" mass="24214">MSPIEELRKTVKKLRAPDGCSWDREQTHESLISCLIEECSEVIEAIEEKDDPLLEEELGDLLLSILMHAEIASETDRFDLDDVARGVNEKLIRRHPHVFGPNAGKMGTEEILVQWEKIKAEEKAAKGITTMPLFKDLPPRLPALNYAGATAKQIRKKELGPVPSYDPEQLPTADEKEMGKTLFHLAALCDQKGWDAETLLRQYADQVRKEAEAAQ</sequence>
<name>A0A7X1AZJ5_9BACT</name>
<dbReference type="GO" id="GO:0006203">
    <property type="term" value="P:dGTP catabolic process"/>
    <property type="evidence" value="ECO:0007669"/>
    <property type="project" value="TreeGrafter"/>
</dbReference>
<dbReference type="GO" id="GO:0046061">
    <property type="term" value="P:dATP catabolic process"/>
    <property type="evidence" value="ECO:0007669"/>
    <property type="project" value="TreeGrafter"/>
</dbReference>
<dbReference type="PANTHER" id="PTHR30522:SF0">
    <property type="entry name" value="NUCLEOSIDE TRIPHOSPHATE PYROPHOSPHOHYDROLASE"/>
    <property type="match status" value="1"/>
</dbReference>
<dbReference type="RefSeq" id="WP_185693527.1">
    <property type="nucleotide sequence ID" value="NZ_JACHVA010000102.1"/>
</dbReference>
<dbReference type="InterPro" id="IPR048015">
    <property type="entry name" value="NTP-PPase_MazG-like_N"/>
</dbReference>
<dbReference type="GO" id="GO:0046081">
    <property type="term" value="P:dUTP catabolic process"/>
    <property type="evidence" value="ECO:0007669"/>
    <property type="project" value="TreeGrafter"/>
</dbReference>
<dbReference type="AlphaFoldDB" id="A0A7X1AZJ5"/>
<evidence type="ECO:0000313" key="3">
    <source>
        <dbReference type="Proteomes" id="UP000525652"/>
    </source>
</evidence>
<organism evidence="2 3">
    <name type="scientific">Puniceicoccus vermicola</name>
    <dbReference type="NCBI Taxonomy" id="388746"/>
    <lineage>
        <taxon>Bacteria</taxon>
        <taxon>Pseudomonadati</taxon>
        <taxon>Verrucomicrobiota</taxon>
        <taxon>Opitutia</taxon>
        <taxon>Puniceicoccales</taxon>
        <taxon>Puniceicoccaceae</taxon>
        <taxon>Puniceicoccus</taxon>
    </lineage>
</organism>
<reference evidence="2 3" key="1">
    <citation type="submission" date="2020-07" db="EMBL/GenBank/DDBJ databases">
        <authorList>
            <person name="Feng X."/>
        </authorList>
    </citation>
    <scope>NUCLEOTIDE SEQUENCE [LARGE SCALE GENOMIC DNA]</scope>
    <source>
        <strain evidence="2 3">JCM14086</strain>
    </source>
</reference>
<dbReference type="CDD" id="cd11528">
    <property type="entry name" value="NTP-PPase_MazG_Nterm"/>
    <property type="match status" value="1"/>
</dbReference>
<keyword evidence="3" id="KW-1185">Reference proteome</keyword>
<dbReference type="NCBIfam" id="TIGR00444">
    <property type="entry name" value="mazG"/>
    <property type="match status" value="1"/>
</dbReference>
<evidence type="ECO:0000313" key="2">
    <source>
        <dbReference type="EMBL" id="MBC2602861.1"/>
    </source>
</evidence>
<comment type="caution">
    <text evidence="2">The sequence shown here is derived from an EMBL/GenBank/DDBJ whole genome shotgun (WGS) entry which is preliminary data.</text>
</comment>
<dbReference type="PANTHER" id="PTHR30522">
    <property type="entry name" value="NUCLEOSIDE TRIPHOSPHATE PYROPHOSPHOHYDROLASE"/>
    <property type="match status" value="1"/>
</dbReference>
<dbReference type="FunFam" id="1.10.287.1080:FF:000001">
    <property type="entry name" value="Nucleoside triphosphate pyrophosphohydrolase"/>
    <property type="match status" value="1"/>
</dbReference>
<dbReference type="GO" id="GO:0006950">
    <property type="term" value="P:response to stress"/>
    <property type="evidence" value="ECO:0007669"/>
    <property type="project" value="UniProtKB-ARBA"/>
</dbReference>
<dbReference type="GO" id="GO:0046052">
    <property type="term" value="P:UTP catabolic process"/>
    <property type="evidence" value="ECO:0007669"/>
    <property type="project" value="TreeGrafter"/>
</dbReference>
<gene>
    <name evidence="2" type="ORF">H5P30_13840</name>
</gene>
<evidence type="ECO:0000259" key="1">
    <source>
        <dbReference type="Pfam" id="PF03819"/>
    </source>
</evidence>
<dbReference type="SUPFAM" id="SSF101386">
    <property type="entry name" value="all-alpha NTP pyrophosphatases"/>
    <property type="match status" value="1"/>
</dbReference>
<dbReference type="EMBL" id="JACHVA010000102">
    <property type="protein sequence ID" value="MBC2602861.1"/>
    <property type="molecule type" value="Genomic_DNA"/>
</dbReference>
<feature type="domain" description="NTP pyrophosphohydrolase MazG-like" evidence="1">
    <location>
        <begin position="26"/>
        <end position="99"/>
    </location>
</feature>
<dbReference type="InterPro" id="IPR011551">
    <property type="entry name" value="NTP_PyrPHydrolase_MazG"/>
</dbReference>